<dbReference type="EMBL" id="ANFO01000123">
    <property type="protein sequence ID" value="KGQ12374.1"/>
    <property type="molecule type" value="Genomic_DNA"/>
</dbReference>
<dbReference type="eggNOG" id="KOG1758">
    <property type="taxonomic scope" value="Eukaryota"/>
</dbReference>
<dbReference type="PANTHER" id="PTHR13822:SF7">
    <property type="entry name" value="ATP SYNTHASE SUBUNIT DELTA, MITOCHONDRIAL"/>
    <property type="match status" value="1"/>
</dbReference>
<dbReference type="GO" id="GO:0046933">
    <property type="term" value="F:proton-transporting ATP synthase activity, rotational mechanism"/>
    <property type="evidence" value="ECO:0007669"/>
    <property type="project" value="InterPro"/>
</dbReference>
<evidence type="ECO:0000256" key="1">
    <source>
        <dbReference type="ARBA" id="ARBA00004273"/>
    </source>
</evidence>
<feature type="compositionally biased region" description="Polar residues" evidence="14">
    <location>
        <begin position="435"/>
        <end position="452"/>
    </location>
</feature>
<evidence type="ECO:0000256" key="7">
    <source>
        <dbReference type="ARBA" id="ARBA00022946"/>
    </source>
</evidence>
<evidence type="ECO:0000313" key="16">
    <source>
        <dbReference type="EMBL" id="KGQ12374.1"/>
    </source>
</evidence>
<evidence type="ECO:0000256" key="3">
    <source>
        <dbReference type="ARBA" id="ARBA00016960"/>
    </source>
</evidence>
<evidence type="ECO:0000256" key="8">
    <source>
        <dbReference type="ARBA" id="ARBA00023065"/>
    </source>
</evidence>
<evidence type="ECO:0000256" key="12">
    <source>
        <dbReference type="ARBA" id="ARBA00023310"/>
    </source>
</evidence>
<dbReference type="Proteomes" id="UP000030106">
    <property type="component" value="Unassembled WGS sequence"/>
</dbReference>
<proteinExistence type="inferred from homology"/>
<evidence type="ECO:0000256" key="4">
    <source>
        <dbReference type="ARBA" id="ARBA00022448"/>
    </source>
</evidence>
<keyword evidence="11" id="KW-0139">CF(1)</keyword>
<dbReference type="HOGENOM" id="CLU_337056_0_0_1"/>
<dbReference type="GO" id="GO:0045259">
    <property type="term" value="C:proton-transporting ATP synthase complex"/>
    <property type="evidence" value="ECO:0007669"/>
    <property type="project" value="UniProtKB-KW"/>
</dbReference>
<dbReference type="Gene3D" id="6.10.140.880">
    <property type="match status" value="1"/>
</dbReference>
<dbReference type="InterPro" id="IPR020546">
    <property type="entry name" value="ATP_synth_F1_dsu/esu_N"/>
</dbReference>
<protein>
    <recommendedName>
        <fullName evidence="3">ATP synthase subunit delta, mitochondrial</fullName>
    </recommendedName>
    <alternativeName>
        <fullName evidence="13">F-ATPase delta subunit</fullName>
    </alternativeName>
</protein>
<keyword evidence="10" id="KW-0472">Membrane</keyword>
<dbReference type="Pfam" id="PF02823">
    <property type="entry name" value="ATP-synt_DE_N"/>
    <property type="match status" value="1"/>
</dbReference>
<evidence type="ECO:0000313" key="17">
    <source>
        <dbReference type="Proteomes" id="UP000030106"/>
    </source>
</evidence>
<keyword evidence="7" id="KW-0809">Transit peptide</keyword>
<dbReference type="STRING" id="1245745.A0A0A2WGV8"/>
<evidence type="ECO:0000256" key="10">
    <source>
        <dbReference type="ARBA" id="ARBA00023136"/>
    </source>
</evidence>
<feature type="region of interest" description="Disordered" evidence="14">
    <location>
        <begin position="730"/>
        <end position="777"/>
    </location>
</feature>
<comment type="similarity">
    <text evidence="2">Belongs to the ATPase epsilon chain family.</text>
</comment>
<keyword evidence="4" id="KW-0813">Transport</keyword>
<dbReference type="GO" id="GO:0005743">
    <property type="term" value="C:mitochondrial inner membrane"/>
    <property type="evidence" value="ECO:0007669"/>
    <property type="project" value="UniProtKB-SubCell"/>
</dbReference>
<sequence>MNSLRIARAAIRARPVAMRMANQRRGYAEAIPDKVRTHPPLLCSYIKANLRTDQAELVSASPGMICLPEIAAEAQYESIEPFLRPNCERRNCFGRSSRSATIFKSQNVVQVNLPAESGEMGVLANHVPSIEQLKPGVVEVVEESGSTKSFFLSGGFATVQPDSALSINAPEAYPLEDFSAEAIRNQISEAQKIASGSGSEQDIAEAKIELERQQAVIVTRMNMKSMESLNARQEEAAAERQKVGIGRRRPTIPIGIVTTRLGQLKTLTDDNGSIVRYNHGNNSRQGGDGKSKDGFVIPASRSTVFLHSTPPQSRDKVDSSLGTDHLLMGRQTSHLRSMLGPRASKSYDVLNSLSAAAAIELPSRPFHDTVPSPTSRQDEAARPMSHGECTADTEEDSDTSQTPTGDSEAPGSSTAPQQPSYRSNDRRTNLDDGSYSRSNESHNQPTSSSSRSVPRAKTLPSLSLKQHARRCICCIARQPTTRRQTEAAVSGAHVESYSSSHSGSSTATRVTIVSNMRSPENLAAEEDLRPAALQPRRSKETMDAISLKTRSSDPYAGHRLMRPHPHQPLPEIESWPKLRQIPESSNNKPNKEGDETPWGRDVLRKVSKPAVGKPEVDRKPIAKPEWVANLKKVRRQSTMQTSPNENRGQPQTLSSTLDRSEQDRVYCDGNRSISARPSERVASSIYDQPLSQCDYIQTLKKSPSLGSRTSRGSLKQVESSLTRDSCVCETRNPGRLKQRHQADAAASNRPRATTLPSKDSRPPSIMKVPGGGKPRDKHTCHWRDRFMDLSAEVDQLRSELDTCDPSETDMEREHECEDAGIDGLTVVVHLKGRDDLVINTDLRTT</sequence>
<organism evidence="16 17">
    <name type="scientific">Beauveria bassiana D1-5</name>
    <dbReference type="NCBI Taxonomy" id="1245745"/>
    <lineage>
        <taxon>Eukaryota</taxon>
        <taxon>Fungi</taxon>
        <taxon>Dikarya</taxon>
        <taxon>Ascomycota</taxon>
        <taxon>Pezizomycotina</taxon>
        <taxon>Sordariomycetes</taxon>
        <taxon>Hypocreomycetidae</taxon>
        <taxon>Hypocreales</taxon>
        <taxon>Cordycipitaceae</taxon>
        <taxon>Beauveria</taxon>
    </lineage>
</organism>
<gene>
    <name evidence="16" type="ORF">BBAD15_g1877</name>
</gene>
<evidence type="ECO:0000256" key="6">
    <source>
        <dbReference type="ARBA" id="ARBA00022792"/>
    </source>
</evidence>
<evidence type="ECO:0000256" key="2">
    <source>
        <dbReference type="ARBA" id="ARBA00005712"/>
    </source>
</evidence>
<feature type="compositionally biased region" description="Basic and acidic residues" evidence="14">
    <location>
        <begin position="589"/>
        <end position="604"/>
    </location>
</feature>
<evidence type="ECO:0000256" key="14">
    <source>
        <dbReference type="SAM" id="MobiDB-lite"/>
    </source>
</evidence>
<keyword evidence="8" id="KW-0406">Ion transport</keyword>
<dbReference type="InterPro" id="IPR036771">
    <property type="entry name" value="ATPsynth_dsu/esu_N"/>
</dbReference>
<feature type="region of interest" description="Disordered" evidence="14">
    <location>
        <begin position="534"/>
        <end position="680"/>
    </location>
</feature>
<feature type="region of interest" description="Disordered" evidence="14">
    <location>
        <begin position="364"/>
        <end position="462"/>
    </location>
</feature>
<accession>A0A0A2WGV8</accession>
<comment type="subcellular location">
    <subcellularLocation>
        <location evidence="1">Mitochondrion inner membrane</location>
    </subcellularLocation>
</comment>
<keyword evidence="6" id="KW-0999">Mitochondrion inner membrane</keyword>
<comment type="caution">
    <text evidence="16">The sequence shown here is derived from an EMBL/GenBank/DDBJ whole genome shotgun (WGS) entry which is preliminary data.</text>
</comment>
<dbReference type="CDD" id="cd12152">
    <property type="entry name" value="F1-ATPase_delta"/>
    <property type="match status" value="1"/>
</dbReference>
<feature type="compositionally biased region" description="Polar residues" evidence="14">
    <location>
        <begin position="399"/>
        <end position="422"/>
    </location>
</feature>
<keyword evidence="5" id="KW-0375">Hydrogen ion transport</keyword>
<evidence type="ECO:0000259" key="15">
    <source>
        <dbReference type="Pfam" id="PF02823"/>
    </source>
</evidence>
<name>A0A0A2WGV8_BEABA</name>
<keyword evidence="9" id="KW-0496">Mitochondrion</keyword>
<dbReference type="SUPFAM" id="SSF51344">
    <property type="entry name" value="Epsilon subunit of F1F0-ATP synthase N-terminal domain"/>
    <property type="match status" value="1"/>
</dbReference>
<feature type="domain" description="ATP synthase F1 complex delta/epsilon subunit N-terminal" evidence="15">
    <location>
        <begin position="101"/>
        <end position="163"/>
    </location>
</feature>
<dbReference type="OrthoDB" id="270171at2759"/>
<reference evidence="16 17" key="1">
    <citation type="submission" date="2012-10" db="EMBL/GenBank/DDBJ databases">
        <title>Genome sequencing and analysis of entomopathogenic fungi Beauveria bassiana D1-5.</title>
        <authorList>
            <person name="Li Q."/>
            <person name="Wang L."/>
            <person name="Zhang Z."/>
            <person name="Wang Q."/>
            <person name="Ren J."/>
            <person name="Wang M."/>
            <person name="Xu W."/>
            <person name="Wang J."/>
            <person name="Lu Y."/>
            <person name="Du Q."/>
            <person name="Sun Z."/>
        </authorList>
    </citation>
    <scope>NUCLEOTIDE SEQUENCE [LARGE SCALE GENOMIC DNA]</scope>
    <source>
        <strain evidence="16 17">D1-5</strain>
    </source>
</reference>
<dbReference type="FunFam" id="2.60.15.10:FF:000003">
    <property type="entry name" value="ATP synthase subunit delta, mitochondrial"/>
    <property type="match status" value="1"/>
</dbReference>
<evidence type="ECO:0000256" key="9">
    <source>
        <dbReference type="ARBA" id="ARBA00023128"/>
    </source>
</evidence>
<feature type="compositionally biased region" description="Polar residues" evidence="14">
    <location>
        <begin position="636"/>
        <end position="657"/>
    </location>
</feature>
<dbReference type="HAMAP" id="MF_00530">
    <property type="entry name" value="ATP_synth_epsil_bac"/>
    <property type="match status" value="1"/>
</dbReference>
<dbReference type="Gene3D" id="2.60.15.10">
    <property type="entry name" value="F0F1 ATP synthase delta/epsilon subunit, N-terminal"/>
    <property type="match status" value="1"/>
</dbReference>
<evidence type="ECO:0000256" key="11">
    <source>
        <dbReference type="ARBA" id="ARBA00023196"/>
    </source>
</evidence>
<keyword evidence="12" id="KW-0066">ATP synthesis</keyword>
<dbReference type="PANTHER" id="PTHR13822">
    <property type="entry name" value="ATP SYNTHASE DELTA/EPSILON CHAIN"/>
    <property type="match status" value="1"/>
</dbReference>
<dbReference type="AlphaFoldDB" id="A0A0A2WGV8"/>
<evidence type="ECO:0000256" key="13">
    <source>
        <dbReference type="ARBA" id="ARBA00031669"/>
    </source>
</evidence>
<dbReference type="InterPro" id="IPR001469">
    <property type="entry name" value="ATP_synth_F1_dsu/esu"/>
</dbReference>
<evidence type="ECO:0000256" key="5">
    <source>
        <dbReference type="ARBA" id="ARBA00022781"/>
    </source>
</evidence>